<reference evidence="1 2" key="1">
    <citation type="submission" date="2014-08" db="EMBL/GenBank/DDBJ databases">
        <title>Complete genome of a marine bacteria Jeotgalibacillus malaysiensis.</title>
        <authorList>
            <person name="Yaakop A.S."/>
            <person name="Chan K.-G."/>
            <person name="Goh K.M."/>
        </authorList>
    </citation>
    <scope>NUCLEOTIDE SEQUENCE [LARGE SCALE GENOMIC DNA]</scope>
    <source>
        <strain evidence="1 2">D5</strain>
    </source>
</reference>
<dbReference type="STRING" id="1508404.JMA_13260"/>
<gene>
    <name evidence="1" type="ORF">JMA_13260</name>
</gene>
<accession>A0A0B5AQ37</accession>
<dbReference type="Proteomes" id="UP000031449">
    <property type="component" value="Chromosome"/>
</dbReference>
<dbReference type="KEGG" id="jeo:JMA_13260"/>
<keyword evidence="2" id="KW-1185">Reference proteome</keyword>
<dbReference type="Pfam" id="PF17277">
    <property type="entry name" value="DUF5342"/>
    <property type="match status" value="1"/>
</dbReference>
<dbReference type="BioCyc" id="JESP1508404:G14D9-10580-MONOMER"/>
<dbReference type="PIRSF" id="PIRSF037692">
    <property type="entry name" value="UCP037692"/>
    <property type="match status" value="1"/>
</dbReference>
<evidence type="ECO:0000313" key="1">
    <source>
        <dbReference type="EMBL" id="AJD90643.1"/>
    </source>
</evidence>
<evidence type="ECO:0008006" key="3">
    <source>
        <dbReference type="Google" id="ProtNLM"/>
    </source>
</evidence>
<name>A0A0B5AQ37_9BACL</name>
<evidence type="ECO:0000313" key="2">
    <source>
        <dbReference type="Proteomes" id="UP000031449"/>
    </source>
</evidence>
<protein>
    <recommendedName>
        <fullName evidence="3">YheE</fullName>
    </recommendedName>
</protein>
<dbReference type="InterPro" id="IPR017263">
    <property type="entry name" value="UCP037692"/>
</dbReference>
<organism evidence="1 2">
    <name type="scientific">Jeotgalibacillus malaysiensis</name>
    <dbReference type="NCBI Taxonomy" id="1508404"/>
    <lineage>
        <taxon>Bacteria</taxon>
        <taxon>Bacillati</taxon>
        <taxon>Bacillota</taxon>
        <taxon>Bacilli</taxon>
        <taxon>Bacillales</taxon>
        <taxon>Caryophanaceae</taxon>
        <taxon>Jeotgalibacillus</taxon>
    </lineage>
</organism>
<dbReference type="AlphaFoldDB" id="A0A0B5AQ37"/>
<dbReference type="HOGENOM" id="CLU_182034_0_0_9"/>
<dbReference type="EMBL" id="CP009416">
    <property type="protein sequence ID" value="AJD90643.1"/>
    <property type="molecule type" value="Genomic_DNA"/>
</dbReference>
<sequence length="68" mass="8179">MIQHFQYQKLYSRDLPGWRFSFTYMGEQVQGIYHKDGKIEWTSAAPKKDQDKVVQQIHDLMLFHVYGD</sequence>
<dbReference type="OrthoDB" id="2736244at2"/>
<proteinExistence type="predicted"/>